<dbReference type="OrthoDB" id="2139606at2759"/>
<keyword evidence="9 13" id="KW-1133">Transmembrane helix</keyword>
<dbReference type="Gene3D" id="3.90.550.50">
    <property type="match status" value="1"/>
</dbReference>
<dbReference type="Pfam" id="PF01762">
    <property type="entry name" value="Galactosyl_T"/>
    <property type="match status" value="1"/>
</dbReference>
<sequence>MSRQVELTHYQDRTGRSLLCPILFSMGFLPYMCPLGAPFLRSSSTFMIGASSSSSTAISTTSTSSSTGGASVWHRELRRLAFPPFMEGHVNMGVRWRILGALLFCGLCLGCFLVFFFDLEMSSSISQSLGLFGAGVVAPSAPRAAPGHVEFSLLIGVLTRATDYADRHFLRLVYRTQPTLFVEIDVKFVVCNLTNVEQKVLVGLEILRYGDIIVLNCTENMDNGKTYTYFSSLPRILPRRYDYIMKTDTDTYLRLGHLAESLRPLPREDLYYGFVIPPCRSRDAHRGYMSGMGYVLSWDLAEWIGVSEIPPKNVVGPEDRLVGQWLDAGNKARNRYTEKPGMYDYLGADKGCPQALIPETVAVHRLKTQVMWIDVLNYFNATRALKPSNLYHIV</sequence>
<evidence type="ECO:0000256" key="2">
    <source>
        <dbReference type="ARBA" id="ARBA00004323"/>
    </source>
</evidence>
<dbReference type="Proteomes" id="UP000652761">
    <property type="component" value="Unassembled WGS sequence"/>
</dbReference>
<gene>
    <name evidence="14" type="ORF">Taro_044196</name>
</gene>
<comment type="caution">
    <text evidence="13">Lacks conserved residue(s) required for the propagation of feature annotation.</text>
</comment>
<feature type="transmembrane region" description="Helical" evidence="13">
    <location>
        <begin position="96"/>
        <end position="117"/>
    </location>
</feature>
<proteinExistence type="inferred from homology"/>
<comment type="cofactor">
    <cofactor evidence="1 13">
        <name>Mn(2+)</name>
        <dbReference type="ChEBI" id="CHEBI:29035"/>
    </cofactor>
</comment>
<comment type="similarity">
    <text evidence="4 13">Belongs to the glycosyltransferase 31 family.</text>
</comment>
<evidence type="ECO:0000256" key="12">
    <source>
        <dbReference type="ARBA" id="ARBA00023211"/>
    </source>
</evidence>
<dbReference type="EC" id="2.4.1.-" evidence="13"/>
<feature type="transmembrane region" description="Helical" evidence="13">
    <location>
        <begin position="18"/>
        <end position="37"/>
    </location>
</feature>
<accession>A0A843WN35</accession>
<dbReference type="UniPathway" id="UPA00378"/>
<keyword evidence="6" id="KW-0808">Transferase</keyword>
<evidence type="ECO:0000313" key="14">
    <source>
        <dbReference type="EMBL" id="MQM11289.1"/>
    </source>
</evidence>
<dbReference type="AlphaFoldDB" id="A0A843WN35"/>
<evidence type="ECO:0000256" key="4">
    <source>
        <dbReference type="ARBA" id="ARBA00008661"/>
    </source>
</evidence>
<dbReference type="GO" id="GO:0016758">
    <property type="term" value="F:hexosyltransferase activity"/>
    <property type="evidence" value="ECO:0007669"/>
    <property type="project" value="InterPro"/>
</dbReference>
<keyword evidence="11 13" id="KW-0472">Membrane</keyword>
<comment type="pathway">
    <text evidence="3">Protein modification; protein glycosylation.</text>
</comment>
<keyword evidence="15" id="KW-1185">Reference proteome</keyword>
<dbReference type="PANTHER" id="PTHR11214:SF322">
    <property type="entry name" value="HEXOSYLTRANSFERASE"/>
    <property type="match status" value="1"/>
</dbReference>
<keyword evidence="10 13" id="KW-0333">Golgi apparatus</keyword>
<comment type="caution">
    <text evidence="14">The sequence shown here is derived from an EMBL/GenBank/DDBJ whole genome shotgun (WGS) entry which is preliminary data.</text>
</comment>
<reference evidence="14" key="1">
    <citation type="submission" date="2017-07" db="EMBL/GenBank/DDBJ databases">
        <title>Taro Niue Genome Assembly and Annotation.</title>
        <authorList>
            <person name="Atibalentja N."/>
            <person name="Keating K."/>
            <person name="Fields C.J."/>
        </authorList>
    </citation>
    <scope>NUCLEOTIDE SEQUENCE</scope>
    <source>
        <strain evidence="14">Niue_2</strain>
        <tissue evidence="14">Leaf</tissue>
    </source>
</reference>
<keyword evidence="5 13" id="KW-0328">Glycosyltransferase</keyword>
<name>A0A843WN35_COLES</name>
<keyword evidence="8" id="KW-0735">Signal-anchor</keyword>
<evidence type="ECO:0000256" key="11">
    <source>
        <dbReference type="ARBA" id="ARBA00023136"/>
    </source>
</evidence>
<evidence type="ECO:0000256" key="3">
    <source>
        <dbReference type="ARBA" id="ARBA00004922"/>
    </source>
</evidence>
<evidence type="ECO:0000313" key="15">
    <source>
        <dbReference type="Proteomes" id="UP000652761"/>
    </source>
</evidence>
<evidence type="ECO:0000256" key="1">
    <source>
        <dbReference type="ARBA" id="ARBA00001936"/>
    </source>
</evidence>
<keyword evidence="12 13" id="KW-0464">Manganese</keyword>
<evidence type="ECO:0000256" key="8">
    <source>
        <dbReference type="ARBA" id="ARBA00022968"/>
    </source>
</evidence>
<evidence type="ECO:0000256" key="10">
    <source>
        <dbReference type="ARBA" id="ARBA00023034"/>
    </source>
</evidence>
<evidence type="ECO:0000256" key="13">
    <source>
        <dbReference type="RuleBase" id="RU363063"/>
    </source>
</evidence>
<keyword evidence="7 13" id="KW-0812">Transmembrane</keyword>
<evidence type="ECO:0000256" key="5">
    <source>
        <dbReference type="ARBA" id="ARBA00022676"/>
    </source>
</evidence>
<dbReference type="GO" id="GO:0000139">
    <property type="term" value="C:Golgi membrane"/>
    <property type="evidence" value="ECO:0007669"/>
    <property type="project" value="UniProtKB-SubCell"/>
</dbReference>
<protein>
    <recommendedName>
        <fullName evidence="13">Hexosyltransferase</fullName>
        <ecNumber evidence="13">2.4.1.-</ecNumber>
    </recommendedName>
</protein>
<evidence type="ECO:0000256" key="9">
    <source>
        <dbReference type="ARBA" id="ARBA00022989"/>
    </source>
</evidence>
<organism evidence="14 15">
    <name type="scientific">Colocasia esculenta</name>
    <name type="common">Wild taro</name>
    <name type="synonym">Arum esculentum</name>
    <dbReference type="NCBI Taxonomy" id="4460"/>
    <lineage>
        <taxon>Eukaryota</taxon>
        <taxon>Viridiplantae</taxon>
        <taxon>Streptophyta</taxon>
        <taxon>Embryophyta</taxon>
        <taxon>Tracheophyta</taxon>
        <taxon>Spermatophyta</taxon>
        <taxon>Magnoliopsida</taxon>
        <taxon>Liliopsida</taxon>
        <taxon>Araceae</taxon>
        <taxon>Aroideae</taxon>
        <taxon>Colocasieae</taxon>
        <taxon>Colocasia</taxon>
    </lineage>
</organism>
<dbReference type="PANTHER" id="PTHR11214">
    <property type="entry name" value="BETA-1,3-N-ACETYLGLUCOSAMINYLTRANSFERASE"/>
    <property type="match status" value="1"/>
</dbReference>
<evidence type="ECO:0000256" key="6">
    <source>
        <dbReference type="ARBA" id="ARBA00022679"/>
    </source>
</evidence>
<comment type="subcellular location">
    <subcellularLocation>
        <location evidence="2 13">Golgi apparatus membrane</location>
        <topology evidence="2 13">Single-pass type II membrane protein</topology>
    </subcellularLocation>
</comment>
<dbReference type="InterPro" id="IPR002659">
    <property type="entry name" value="Glyco_trans_31"/>
</dbReference>
<evidence type="ECO:0000256" key="7">
    <source>
        <dbReference type="ARBA" id="ARBA00022692"/>
    </source>
</evidence>
<dbReference type="EMBL" id="NMUH01004929">
    <property type="protein sequence ID" value="MQM11289.1"/>
    <property type="molecule type" value="Genomic_DNA"/>
</dbReference>